<keyword evidence="4" id="KW-0057">Aromatic amino acid biosynthesis</keyword>
<organism evidence="10 11">
    <name type="scientific">Candidatus Merdimorpha stercoravium</name>
    <dbReference type="NCBI Taxonomy" id="2840863"/>
    <lineage>
        <taxon>Bacteria</taxon>
        <taxon>Pseudomonadati</taxon>
        <taxon>Bacteroidota</taxon>
        <taxon>Flavobacteriia</taxon>
        <taxon>Flavobacteriales</taxon>
        <taxon>Candidatus Merdimorpha</taxon>
    </lineage>
</organism>
<keyword evidence="3" id="KW-0028">Amino-acid biosynthesis</keyword>
<dbReference type="InterPro" id="IPR002912">
    <property type="entry name" value="ACT_dom"/>
</dbReference>
<gene>
    <name evidence="10" type="ORF">IAC44_05000</name>
</gene>
<dbReference type="CDD" id="cd13631">
    <property type="entry name" value="PBP2_Ct-PDT_like"/>
    <property type="match status" value="1"/>
</dbReference>
<keyword evidence="6" id="KW-0456">Lyase</keyword>
<dbReference type="GO" id="GO:0005737">
    <property type="term" value="C:cytoplasm"/>
    <property type="evidence" value="ECO:0007669"/>
    <property type="project" value="TreeGrafter"/>
</dbReference>
<dbReference type="InterPro" id="IPR001086">
    <property type="entry name" value="Preph_deHydtase"/>
</dbReference>
<evidence type="ECO:0000256" key="3">
    <source>
        <dbReference type="ARBA" id="ARBA00022605"/>
    </source>
</evidence>
<dbReference type="Proteomes" id="UP000824161">
    <property type="component" value="Unassembled WGS sequence"/>
</dbReference>
<evidence type="ECO:0000256" key="5">
    <source>
        <dbReference type="ARBA" id="ARBA00023222"/>
    </source>
</evidence>
<reference evidence="10" key="1">
    <citation type="submission" date="2020-10" db="EMBL/GenBank/DDBJ databases">
        <authorList>
            <person name="Gilroy R."/>
        </authorList>
    </citation>
    <scope>NUCLEOTIDE SEQUENCE</scope>
    <source>
        <strain evidence="10">1383</strain>
    </source>
</reference>
<evidence type="ECO:0000256" key="7">
    <source>
        <dbReference type="ARBA" id="ARBA00047848"/>
    </source>
</evidence>
<dbReference type="AlphaFoldDB" id="A0A9D1KUL5"/>
<dbReference type="InterPro" id="IPR045865">
    <property type="entry name" value="ACT-like_dom_sf"/>
</dbReference>
<evidence type="ECO:0000313" key="10">
    <source>
        <dbReference type="EMBL" id="HIT98180.1"/>
    </source>
</evidence>
<keyword evidence="5" id="KW-0584">Phenylalanine biosynthesis</keyword>
<dbReference type="Gene3D" id="3.30.70.260">
    <property type="match status" value="1"/>
</dbReference>
<evidence type="ECO:0000259" key="8">
    <source>
        <dbReference type="PROSITE" id="PS51171"/>
    </source>
</evidence>
<reference evidence="10" key="2">
    <citation type="journal article" date="2021" name="PeerJ">
        <title>Extensive microbial diversity within the chicken gut microbiome revealed by metagenomics and culture.</title>
        <authorList>
            <person name="Gilroy R."/>
            <person name="Ravi A."/>
            <person name="Getino M."/>
            <person name="Pursley I."/>
            <person name="Horton D.L."/>
            <person name="Alikhan N.F."/>
            <person name="Baker D."/>
            <person name="Gharbi K."/>
            <person name="Hall N."/>
            <person name="Watson M."/>
            <person name="Adriaenssens E.M."/>
            <person name="Foster-Nyarko E."/>
            <person name="Jarju S."/>
            <person name="Secka A."/>
            <person name="Antonio M."/>
            <person name="Oren A."/>
            <person name="Chaudhuri R.R."/>
            <person name="La Ragione R."/>
            <person name="Hildebrand F."/>
            <person name="Pallen M.J."/>
        </authorList>
    </citation>
    <scope>NUCLEOTIDE SEQUENCE</scope>
    <source>
        <strain evidence="10">1383</strain>
    </source>
</reference>
<sequence>LHGQKIVGEVYVQIDHCLLANPGVRMEDISEIESHPMALLQCGNFLDQYPDIRLMESDDTARSARKVASRKLRTTAAIASELCSRLFGLEVLAHSIQTMKNNYTRFFVLGHAGEPIPENADKASLRFVAKHESGSLARILNVFAMHGLNLTKLQSVAIMERPWEYAFYADVMFPSLATFYASLEVVSHQVEELDVQGIYKHNVTK</sequence>
<accession>A0A9D1KUL5</accession>
<feature type="domain" description="ACT" evidence="9">
    <location>
        <begin position="124"/>
        <end position="200"/>
    </location>
</feature>
<protein>
    <recommendedName>
        <fullName evidence="2">prephenate dehydratase</fullName>
        <ecNumber evidence="2">4.2.1.51</ecNumber>
    </recommendedName>
</protein>
<feature type="non-terminal residue" evidence="10">
    <location>
        <position position="1"/>
    </location>
</feature>
<evidence type="ECO:0000256" key="4">
    <source>
        <dbReference type="ARBA" id="ARBA00023141"/>
    </source>
</evidence>
<comment type="catalytic activity">
    <reaction evidence="7">
        <text>prephenate + H(+) = 3-phenylpyruvate + CO2 + H2O</text>
        <dbReference type="Rhea" id="RHEA:21648"/>
        <dbReference type="ChEBI" id="CHEBI:15377"/>
        <dbReference type="ChEBI" id="CHEBI:15378"/>
        <dbReference type="ChEBI" id="CHEBI:16526"/>
        <dbReference type="ChEBI" id="CHEBI:18005"/>
        <dbReference type="ChEBI" id="CHEBI:29934"/>
        <dbReference type="EC" id="4.2.1.51"/>
    </reaction>
</comment>
<proteinExistence type="predicted"/>
<comment type="caution">
    <text evidence="10">The sequence shown here is derived from an EMBL/GenBank/DDBJ whole genome shotgun (WGS) entry which is preliminary data.</text>
</comment>
<dbReference type="PROSITE" id="PS51671">
    <property type="entry name" value="ACT"/>
    <property type="match status" value="1"/>
</dbReference>
<evidence type="ECO:0000259" key="9">
    <source>
        <dbReference type="PROSITE" id="PS51671"/>
    </source>
</evidence>
<dbReference type="SUPFAM" id="SSF55021">
    <property type="entry name" value="ACT-like"/>
    <property type="match status" value="1"/>
</dbReference>
<dbReference type="PROSITE" id="PS51171">
    <property type="entry name" value="PREPHENATE_DEHYDR_3"/>
    <property type="match status" value="1"/>
</dbReference>
<evidence type="ECO:0000256" key="2">
    <source>
        <dbReference type="ARBA" id="ARBA00013147"/>
    </source>
</evidence>
<dbReference type="PANTHER" id="PTHR21022">
    <property type="entry name" value="PREPHENATE DEHYDRATASE P PROTEIN"/>
    <property type="match status" value="1"/>
</dbReference>
<dbReference type="EC" id="4.2.1.51" evidence="2"/>
<comment type="pathway">
    <text evidence="1">Amino-acid biosynthesis; L-phenylalanine biosynthesis; phenylpyruvate from prephenate: step 1/1.</text>
</comment>
<evidence type="ECO:0000256" key="6">
    <source>
        <dbReference type="ARBA" id="ARBA00023239"/>
    </source>
</evidence>
<feature type="domain" description="Prephenate dehydratase" evidence="8">
    <location>
        <begin position="1"/>
        <end position="111"/>
    </location>
</feature>
<dbReference type="GO" id="GO:0004664">
    <property type="term" value="F:prephenate dehydratase activity"/>
    <property type="evidence" value="ECO:0007669"/>
    <property type="project" value="UniProtKB-EC"/>
</dbReference>
<dbReference type="EMBL" id="DVLY01000119">
    <property type="protein sequence ID" value="HIT98180.1"/>
    <property type="molecule type" value="Genomic_DNA"/>
</dbReference>
<dbReference type="CDD" id="cd04905">
    <property type="entry name" value="ACT_CM-PDT"/>
    <property type="match status" value="1"/>
</dbReference>
<evidence type="ECO:0000256" key="1">
    <source>
        <dbReference type="ARBA" id="ARBA00004741"/>
    </source>
</evidence>
<dbReference type="PANTHER" id="PTHR21022:SF19">
    <property type="entry name" value="PREPHENATE DEHYDRATASE-RELATED"/>
    <property type="match status" value="1"/>
</dbReference>
<name>A0A9D1KUL5_9FLAO</name>
<dbReference type="Pfam" id="PF00800">
    <property type="entry name" value="PDT"/>
    <property type="match status" value="1"/>
</dbReference>
<dbReference type="GO" id="GO:0009094">
    <property type="term" value="P:L-phenylalanine biosynthetic process"/>
    <property type="evidence" value="ECO:0007669"/>
    <property type="project" value="UniProtKB-KW"/>
</dbReference>
<dbReference type="SUPFAM" id="SSF53850">
    <property type="entry name" value="Periplasmic binding protein-like II"/>
    <property type="match status" value="1"/>
</dbReference>
<evidence type="ECO:0000313" key="11">
    <source>
        <dbReference type="Proteomes" id="UP000824161"/>
    </source>
</evidence>
<dbReference type="Gene3D" id="3.40.190.10">
    <property type="entry name" value="Periplasmic binding protein-like II"/>
    <property type="match status" value="2"/>
</dbReference>